<dbReference type="SUPFAM" id="SSF54631">
    <property type="entry name" value="CBS-domain pair"/>
    <property type="match status" value="1"/>
</dbReference>
<evidence type="ECO:0000259" key="12">
    <source>
        <dbReference type="PROSITE" id="PS51371"/>
    </source>
</evidence>
<evidence type="ECO:0000256" key="6">
    <source>
        <dbReference type="ARBA" id="ARBA00022989"/>
    </source>
</evidence>
<dbReference type="Proteomes" id="UP000267017">
    <property type="component" value="Unassembled WGS sequence"/>
</dbReference>
<evidence type="ECO:0000256" key="4">
    <source>
        <dbReference type="ARBA" id="ARBA00022692"/>
    </source>
</evidence>
<keyword evidence="6 10" id="KW-1133">Transmembrane helix</keyword>
<keyword evidence="15" id="KW-1185">Reference proteome</keyword>
<evidence type="ECO:0000259" key="13">
    <source>
        <dbReference type="PROSITE" id="PS51846"/>
    </source>
</evidence>
<feature type="domain" description="CBS" evidence="12">
    <location>
        <begin position="225"/>
        <end position="286"/>
    </location>
</feature>
<gene>
    <name evidence="14" type="ORF">EHV15_23025</name>
</gene>
<dbReference type="PROSITE" id="PS51846">
    <property type="entry name" value="CNNM"/>
    <property type="match status" value="1"/>
</dbReference>
<dbReference type="RefSeq" id="WP_128633276.1">
    <property type="nucleotide sequence ID" value="NZ_RRCN01000001.1"/>
</dbReference>
<dbReference type="InterPro" id="IPR046342">
    <property type="entry name" value="CBS_dom_sf"/>
</dbReference>
<dbReference type="PANTHER" id="PTHR43099">
    <property type="entry name" value="UPF0053 PROTEIN YRKA"/>
    <property type="match status" value="1"/>
</dbReference>
<dbReference type="Gene3D" id="3.10.580.10">
    <property type="entry name" value="CBS-domain"/>
    <property type="match status" value="1"/>
</dbReference>
<dbReference type="SMART" id="SM01091">
    <property type="entry name" value="CorC_HlyC"/>
    <property type="match status" value="1"/>
</dbReference>
<dbReference type="GO" id="GO:0050660">
    <property type="term" value="F:flavin adenine dinucleotide binding"/>
    <property type="evidence" value="ECO:0007669"/>
    <property type="project" value="InterPro"/>
</dbReference>
<keyword evidence="8 10" id="KW-0472">Membrane</keyword>
<feature type="transmembrane region" description="Helical" evidence="11">
    <location>
        <begin position="106"/>
        <end position="127"/>
    </location>
</feature>
<name>A0A3P3U7B7_9BACL</name>
<dbReference type="Pfam" id="PF03471">
    <property type="entry name" value="CorC_HlyC"/>
    <property type="match status" value="1"/>
</dbReference>
<organism evidence="14 15">
    <name type="scientific">Paenibacillus oralis</name>
    <dbReference type="NCBI Taxonomy" id="2490856"/>
    <lineage>
        <taxon>Bacteria</taxon>
        <taxon>Bacillati</taxon>
        <taxon>Bacillota</taxon>
        <taxon>Bacilli</taxon>
        <taxon>Bacillales</taxon>
        <taxon>Paenibacillaceae</taxon>
        <taxon>Paenibacillus</taxon>
    </lineage>
</organism>
<feature type="domain" description="CBS" evidence="12">
    <location>
        <begin position="289"/>
        <end position="346"/>
    </location>
</feature>
<reference evidence="14 15" key="1">
    <citation type="submission" date="2018-11" db="EMBL/GenBank/DDBJ databases">
        <title>Genome sequencing of Paenibacillus sp. KCOM 3021 (= ChDC PVNT-B20).</title>
        <authorList>
            <person name="Kook J.-K."/>
            <person name="Park S.-N."/>
            <person name="Lim Y.K."/>
        </authorList>
    </citation>
    <scope>NUCLEOTIDE SEQUENCE [LARGE SCALE GENOMIC DNA]</scope>
    <source>
        <strain evidence="14 15">KCOM 3021</strain>
    </source>
</reference>
<evidence type="ECO:0000256" key="2">
    <source>
        <dbReference type="ARBA" id="ARBA00006337"/>
    </source>
</evidence>
<protein>
    <submittedName>
        <fullName evidence="14">HlyC/CorC family transporter</fullName>
    </submittedName>
</protein>
<evidence type="ECO:0000256" key="5">
    <source>
        <dbReference type="ARBA" id="ARBA00022737"/>
    </source>
</evidence>
<dbReference type="OrthoDB" id="9798188at2"/>
<accession>A0A3P3U7B7</accession>
<dbReference type="InterPro" id="IPR016169">
    <property type="entry name" value="FAD-bd_PCMH_sub2"/>
</dbReference>
<dbReference type="InterPro" id="IPR036318">
    <property type="entry name" value="FAD-bd_PCMH-like_sf"/>
</dbReference>
<dbReference type="GO" id="GO:0005886">
    <property type="term" value="C:plasma membrane"/>
    <property type="evidence" value="ECO:0007669"/>
    <property type="project" value="UniProtKB-SubCell"/>
</dbReference>
<feature type="transmembrane region" description="Helical" evidence="11">
    <location>
        <begin position="12"/>
        <end position="34"/>
    </location>
</feature>
<evidence type="ECO:0000313" key="14">
    <source>
        <dbReference type="EMBL" id="RRJ65469.1"/>
    </source>
</evidence>
<comment type="similarity">
    <text evidence="2">Belongs to the UPF0053 family.</text>
</comment>
<sequence>MSVYGTDLIKLAVIFGLIAVTALFVVAESSLRALRPGRVDALLREGRKNADTLKKLADRADQALSSCQLAITAISLTLGWLGQPAVRRLLRPLFFYLGLSEPVESFFSFLIAFIFITYLHVVLGGLVPQVLAAQRGESFALAASRPLLWFATLLYPFIWLLNRSSRWIVSLLGLKPPAEWNEAHSVEELRALLSQSLESGQINTNEYSFVSRIFAFDDKLAKDIMVPRTDMVCLHAGRSLEENLQIIKEEQYTRYPVIRENKDDIVGMINTKTLFLSDEETFRVSLDSLVRPVMTVSENISLPKLLKKMQKERSHIAILIDEYGGTSGMVTIEDILEEIVGDIRDEFDAEEEQEITEVAANHLIVDGKVSISLINDLLLTDLEEEETDTIGGWVYGQNMDIEEGTQLMYGDFRFTVLEREESRIRKIEIEKIDMPELPEAELQEPL</sequence>
<proteinExistence type="inferred from homology"/>
<evidence type="ECO:0000256" key="3">
    <source>
        <dbReference type="ARBA" id="ARBA00022475"/>
    </source>
</evidence>
<dbReference type="PROSITE" id="PS51371">
    <property type="entry name" value="CBS"/>
    <property type="match status" value="2"/>
</dbReference>
<dbReference type="InterPro" id="IPR051676">
    <property type="entry name" value="UPF0053_domain"/>
</dbReference>
<dbReference type="PANTHER" id="PTHR43099:SF2">
    <property type="entry name" value="UPF0053 PROTEIN YRKA"/>
    <property type="match status" value="1"/>
</dbReference>
<dbReference type="FunFam" id="3.10.580.10:FF:000002">
    <property type="entry name" value="Magnesium/cobalt efflux protein CorC"/>
    <property type="match status" value="1"/>
</dbReference>
<dbReference type="Gene3D" id="3.30.465.10">
    <property type="match status" value="1"/>
</dbReference>
<comment type="subcellular location">
    <subcellularLocation>
        <location evidence="1">Cell membrane</location>
        <topology evidence="1">Multi-pass membrane protein</topology>
    </subcellularLocation>
</comment>
<feature type="transmembrane region" description="Helical" evidence="11">
    <location>
        <begin position="139"/>
        <end position="161"/>
    </location>
</feature>
<keyword evidence="7 9" id="KW-0129">CBS domain</keyword>
<dbReference type="InterPro" id="IPR002550">
    <property type="entry name" value="CNNM"/>
</dbReference>
<dbReference type="Pfam" id="PF00571">
    <property type="entry name" value="CBS"/>
    <property type="match status" value="2"/>
</dbReference>
<evidence type="ECO:0000256" key="8">
    <source>
        <dbReference type="ARBA" id="ARBA00023136"/>
    </source>
</evidence>
<dbReference type="Pfam" id="PF01595">
    <property type="entry name" value="CNNM"/>
    <property type="match status" value="1"/>
</dbReference>
<dbReference type="SMART" id="SM00116">
    <property type="entry name" value="CBS"/>
    <property type="match status" value="2"/>
</dbReference>
<comment type="caution">
    <text evidence="14">The sequence shown here is derived from an EMBL/GenBank/DDBJ whole genome shotgun (WGS) entry which is preliminary data.</text>
</comment>
<evidence type="ECO:0000313" key="15">
    <source>
        <dbReference type="Proteomes" id="UP000267017"/>
    </source>
</evidence>
<feature type="transmembrane region" description="Helical" evidence="11">
    <location>
        <begin position="63"/>
        <end position="86"/>
    </location>
</feature>
<keyword evidence="5" id="KW-0677">Repeat</keyword>
<keyword evidence="4 10" id="KW-0812">Transmembrane</keyword>
<keyword evidence="3" id="KW-1003">Cell membrane</keyword>
<evidence type="ECO:0000256" key="7">
    <source>
        <dbReference type="ARBA" id="ARBA00023122"/>
    </source>
</evidence>
<feature type="domain" description="CNNM transmembrane" evidence="13">
    <location>
        <begin position="3"/>
        <end position="206"/>
    </location>
</feature>
<dbReference type="InterPro" id="IPR000644">
    <property type="entry name" value="CBS_dom"/>
</dbReference>
<evidence type="ECO:0000256" key="1">
    <source>
        <dbReference type="ARBA" id="ARBA00004651"/>
    </source>
</evidence>
<dbReference type="CDD" id="cd04590">
    <property type="entry name" value="CBS_pair_CorC_HlyC_assoc"/>
    <property type="match status" value="1"/>
</dbReference>
<dbReference type="EMBL" id="RRCN01000001">
    <property type="protein sequence ID" value="RRJ65469.1"/>
    <property type="molecule type" value="Genomic_DNA"/>
</dbReference>
<dbReference type="AlphaFoldDB" id="A0A3P3U7B7"/>
<evidence type="ECO:0000256" key="10">
    <source>
        <dbReference type="PROSITE-ProRule" id="PRU01193"/>
    </source>
</evidence>
<evidence type="ECO:0000256" key="11">
    <source>
        <dbReference type="SAM" id="Phobius"/>
    </source>
</evidence>
<evidence type="ECO:0000256" key="9">
    <source>
        <dbReference type="PROSITE-ProRule" id="PRU00703"/>
    </source>
</evidence>
<dbReference type="InterPro" id="IPR044751">
    <property type="entry name" value="Ion_transp-like_CBS"/>
</dbReference>
<dbReference type="SUPFAM" id="SSF56176">
    <property type="entry name" value="FAD-binding/transporter-associated domain-like"/>
    <property type="match status" value="1"/>
</dbReference>
<dbReference type="InterPro" id="IPR005170">
    <property type="entry name" value="Transptr-assoc_dom"/>
</dbReference>